<evidence type="ECO:0000313" key="2">
    <source>
        <dbReference type="Proteomes" id="UP001497516"/>
    </source>
</evidence>
<protein>
    <submittedName>
        <fullName evidence="1">Uncharacterized protein</fullName>
    </submittedName>
</protein>
<sequence length="180" mass="19301">MLQYSLVPGNQHLKGVLGAGENLNVPNHHRGAVVADHTHEFLLLVAAALSRHAEFVKDPLLHALDGELGIRVSVSEPLPRPDPALFLLQRRPLAADEPEFVPDVLAVPVPAAPPDLPARSLALAAAGLHLLLPLGEGVDVAGLLARGLEALPDLPRLVVAVEVVAADRRVVSRRQRRMWL</sequence>
<accession>A0AAV2FGM1</accession>
<gene>
    <name evidence="1" type="ORF">LTRI10_LOCUS37108</name>
</gene>
<reference evidence="1 2" key="1">
    <citation type="submission" date="2024-04" db="EMBL/GenBank/DDBJ databases">
        <authorList>
            <person name="Fracassetti M."/>
        </authorList>
    </citation>
    <scope>NUCLEOTIDE SEQUENCE [LARGE SCALE GENOMIC DNA]</scope>
</reference>
<organism evidence="1 2">
    <name type="scientific">Linum trigynum</name>
    <dbReference type="NCBI Taxonomy" id="586398"/>
    <lineage>
        <taxon>Eukaryota</taxon>
        <taxon>Viridiplantae</taxon>
        <taxon>Streptophyta</taxon>
        <taxon>Embryophyta</taxon>
        <taxon>Tracheophyta</taxon>
        <taxon>Spermatophyta</taxon>
        <taxon>Magnoliopsida</taxon>
        <taxon>eudicotyledons</taxon>
        <taxon>Gunneridae</taxon>
        <taxon>Pentapetalae</taxon>
        <taxon>rosids</taxon>
        <taxon>fabids</taxon>
        <taxon>Malpighiales</taxon>
        <taxon>Linaceae</taxon>
        <taxon>Linum</taxon>
    </lineage>
</organism>
<evidence type="ECO:0000313" key="1">
    <source>
        <dbReference type="EMBL" id="CAL1396760.1"/>
    </source>
</evidence>
<name>A0AAV2FGM1_9ROSI</name>
<keyword evidence="2" id="KW-1185">Reference proteome</keyword>
<dbReference type="Proteomes" id="UP001497516">
    <property type="component" value="Chromosome 6"/>
</dbReference>
<dbReference type="EMBL" id="OZ034819">
    <property type="protein sequence ID" value="CAL1396760.1"/>
    <property type="molecule type" value="Genomic_DNA"/>
</dbReference>
<proteinExistence type="predicted"/>
<dbReference type="AlphaFoldDB" id="A0AAV2FGM1"/>